<keyword evidence="5" id="KW-1185">Reference proteome</keyword>
<evidence type="ECO:0000256" key="2">
    <source>
        <dbReference type="SAM" id="Phobius"/>
    </source>
</evidence>
<dbReference type="EMBL" id="JAMKFE010000017">
    <property type="protein sequence ID" value="MCM5682177.1"/>
    <property type="molecule type" value="Genomic_DNA"/>
</dbReference>
<feature type="domain" description="DUF6708" evidence="3">
    <location>
        <begin position="102"/>
        <end position="319"/>
    </location>
</feature>
<proteinExistence type="predicted"/>
<protein>
    <recommendedName>
        <fullName evidence="3">DUF6708 domain-containing protein</fullName>
    </recommendedName>
</protein>
<dbReference type="InterPro" id="IPR046554">
    <property type="entry name" value="DUF6708"/>
</dbReference>
<evidence type="ECO:0000313" key="5">
    <source>
        <dbReference type="Proteomes" id="UP001165541"/>
    </source>
</evidence>
<dbReference type="Pfam" id="PF20455">
    <property type="entry name" value="DUF6708"/>
    <property type="match status" value="1"/>
</dbReference>
<feature type="transmembrane region" description="Helical" evidence="2">
    <location>
        <begin position="65"/>
        <end position="86"/>
    </location>
</feature>
<keyword evidence="2" id="KW-1133">Transmembrane helix</keyword>
<keyword evidence="2" id="KW-0472">Membrane</keyword>
<feature type="region of interest" description="Disordered" evidence="1">
    <location>
        <begin position="321"/>
        <end position="342"/>
    </location>
</feature>
<feature type="transmembrane region" description="Helical" evidence="2">
    <location>
        <begin position="92"/>
        <end position="109"/>
    </location>
</feature>
<feature type="region of interest" description="Disordered" evidence="1">
    <location>
        <begin position="1"/>
        <end position="22"/>
    </location>
</feature>
<keyword evidence="2" id="KW-0812">Transmembrane</keyword>
<gene>
    <name evidence="4" type="ORF">M8A51_21830</name>
</gene>
<organism evidence="4 5">
    <name type="scientific">Caldimonas mangrovi</name>
    <dbReference type="NCBI Taxonomy" id="2944811"/>
    <lineage>
        <taxon>Bacteria</taxon>
        <taxon>Pseudomonadati</taxon>
        <taxon>Pseudomonadota</taxon>
        <taxon>Betaproteobacteria</taxon>
        <taxon>Burkholderiales</taxon>
        <taxon>Sphaerotilaceae</taxon>
        <taxon>Caldimonas</taxon>
    </lineage>
</organism>
<sequence>MDKGLPLNDKAPPGEQLEPANPWPHVLLPPLHERVDSSATGGGSIRAVYEHGIEFIDQMGSIDGYMAAWMGTAALICLALGIWTLLDAPTAYPLHALWVFGLVLTLAVGRIDSVGYRYQPVLFDKQAQKVHLFSDLGTPWWEVWKLFGRTSFRVDSFDWESVRGEVAELQVLGGTNLPRKEYALMLAVTDRPGGTNVIARFGVGFTMGYDGGATQMGRWEHIRRYMRGEGPALAYGDALYVDESMGNWWGALTFAQPLLGPGSKAYWTGEALRGAWFLTIPVGLFMLVFLLPLTVPASLIRWLAHKGKGVPRWPDEIQASVGSSVDPPMGGPRASHAAIDYGKPIPQFTLKEKRARDKRRKQGLA</sequence>
<name>A0ABT0YTU9_9BURK</name>
<accession>A0ABT0YTU9</accession>
<evidence type="ECO:0000259" key="3">
    <source>
        <dbReference type="Pfam" id="PF20455"/>
    </source>
</evidence>
<feature type="transmembrane region" description="Helical" evidence="2">
    <location>
        <begin position="274"/>
        <end position="295"/>
    </location>
</feature>
<evidence type="ECO:0000256" key="1">
    <source>
        <dbReference type="SAM" id="MobiDB-lite"/>
    </source>
</evidence>
<dbReference type="Proteomes" id="UP001165541">
    <property type="component" value="Unassembled WGS sequence"/>
</dbReference>
<reference evidence="4" key="1">
    <citation type="submission" date="2022-05" db="EMBL/GenBank/DDBJ databases">
        <title>Schlegelella sp. nov., isolated from mangrove soil.</title>
        <authorList>
            <person name="Liu Y."/>
            <person name="Ge X."/>
            <person name="Liu W."/>
        </authorList>
    </citation>
    <scope>NUCLEOTIDE SEQUENCE</scope>
    <source>
        <strain evidence="4">S2-27</strain>
    </source>
</reference>
<evidence type="ECO:0000313" key="4">
    <source>
        <dbReference type="EMBL" id="MCM5682177.1"/>
    </source>
</evidence>
<comment type="caution">
    <text evidence="4">The sequence shown here is derived from an EMBL/GenBank/DDBJ whole genome shotgun (WGS) entry which is preliminary data.</text>
</comment>